<keyword evidence="1" id="KW-0472">Membrane</keyword>
<keyword evidence="1" id="KW-0812">Transmembrane</keyword>
<accession>A0A397PCC6</accession>
<dbReference type="PANTHER" id="PTHR40547">
    <property type="entry name" value="SLL0298 PROTEIN"/>
    <property type="match status" value="1"/>
</dbReference>
<dbReference type="InterPro" id="IPR018639">
    <property type="entry name" value="DUF2062"/>
</dbReference>
<dbReference type="PANTHER" id="PTHR40547:SF1">
    <property type="entry name" value="SLL0298 PROTEIN"/>
    <property type="match status" value="1"/>
</dbReference>
<evidence type="ECO:0000256" key="1">
    <source>
        <dbReference type="SAM" id="Phobius"/>
    </source>
</evidence>
<protein>
    <recommendedName>
        <fullName evidence="2">DUF2062 domain-containing protein</fullName>
    </recommendedName>
</protein>
<comment type="caution">
    <text evidence="3">The sequence shown here is derived from an EMBL/GenBank/DDBJ whole genome shotgun (WGS) entry which is preliminary data.</text>
</comment>
<name>A0A397PCC6_9SPHN</name>
<proteinExistence type="predicted"/>
<reference evidence="3 4" key="1">
    <citation type="submission" date="2018-08" db="EMBL/GenBank/DDBJ databases">
        <title>Genomic Encyclopedia of Type Strains, Phase IV (KMG-IV): sequencing the most valuable type-strain genomes for metagenomic binning, comparative biology and taxonomic classification.</title>
        <authorList>
            <person name="Goeker M."/>
        </authorList>
    </citation>
    <scope>NUCLEOTIDE SEQUENCE [LARGE SCALE GENOMIC DNA]</scope>
    <source>
        <strain evidence="3 4">DSM 25527</strain>
    </source>
</reference>
<evidence type="ECO:0000313" key="4">
    <source>
        <dbReference type="Proteomes" id="UP000266568"/>
    </source>
</evidence>
<dbReference type="EMBL" id="QXDC01000002">
    <property type="protein sequence ID" value="RIA46083.1"/>
    <property type="molecule type" value="Genomic_DNA"/>
</dbReference>
<sequence>MGAWVRRHIPTREYIARNRLLRPVAHRILAPSLWRFTRRSVPRGVALGIMTGTLFPFAHMPLAALFAFPARANVPTAVMVTLLNNPLTVPPLWYEAYHIGRFVLRWDAIVPGQPITHQVAQAGWLHWLIAQGGPATMVGLLIIAIVLAAIGYAATALGWRWWVMRKWQARHHG</sequence>
<organism evidence="3 4">
    <name type="scientific">Hephaestia caeni</name>
    <dbReference type="NCBI Taxonomy" id="645617"/>
    <lineage>
        <taxon>Bacteria</taxon>
        <taxon>Pseudomonadati</taxon>
        <taxon>Pseudomonadota</taxon>
        <taxon>Alphaproteobacteria</taxon>
        <taxon>Sphingomonadales</taxon>
        <taxon>Sphingomonadaceae</taxon>
        <taxon>Hephaestia</taxon>
    </lineage>
</organism>
<dbReference type="AlphaFoldDB" id="A0A397PCC6"/>
<gene>
    <name evidence="3" type="ORF">DFR49_0613</name>
</gene>
<keyword evidence="1" id="KW-1133">Transmembrane helix</keyword>
<evidence type="ECO:0000313" key="3">
    <source>
        <dbReference type="EMBL" id="RIA46083.1"/>
    </source>
</evidence>
<feature type="transmembrane region" description="Helical" evidence="1">
    <location>
        <begin position="137"/>
        <end position="162"/>
    </location>
</feature>
<dbReference type="OrthoDB" id="7390525at2"/>
<evidence type="ECO:0000259" key="2">
    <source>
        <dbReference type="Pfam" id="PF09835"/>
    </source>
</evidence>
<dbReference type="Proteomes" id="UP000266568">
    <property type="component" value="Unassembled WGS sequence"/>
</dbReference>
<dbReference type="Pfam" id="PF09835">
    <property type="entry name" value="DUF2062"/>
    <property type="match status" value="1"/>
</dbReference>
<feature type="transmembrane region" description="Helical" evidence="1">
    <location>
        <begin position="45"/>
        <end position="68"/>
    </location>
</feature>
<feature type="domain" description="DUF2062" evidence="2">
    <location>
        <begin position="21"/>
        <end position="168"/>
    </location>
</feature>
<keyword evidence="4" id="KW-1185">Reference proteome</keyword>